<name>A0ACB7C9S0_9ASCO</name>
<dbReference type="EMBL" id="JABTEG010000024">
    <property type="protein sequence ID" value="KAG4303787.1"/>
    <property type="molecule type" value="Genomic_DNA"/>
</dbReference>
<keyword evidence="2" id="KW-1185">Reference proteome</keyword>
<gene>
    <name evidence="1" type="ORF">PORY_002812</name>
</gene>
<comment type="caution">
    <text evidence="1">The sequence shown here is derived from an EMBL/GenBank/DDBJ whole genome shotgun (WGS) entry which is preliminary data.</text>
</comment>
<sequence>MLHLKQYTELENLYQKYKDSGFVVLAFPCNQFGHQEPWSNDEIARFCSDKYHVTFPVMDKIDVNGINSHPLYTFLKTQKAGILGFSRIKWNFEKFLVDKNGVVVALYFLIFLYNTNMFEETEELVEARNLLYEGCYSRLLNETVNDDEDSFVDDASAASKLTLRVLRGRAMCLSGGASELLWKLRDATSPVFVALRGWARTLEGDIDGVNEICTYLDELDSLDFSSSALIRILAATSLFYVGQIDQARSILHGFKHVEVVALSVQMWLSDFHLETAQREIEAAKAWAKDDLVIRLAEAWVDMYRGGRNLLNAFYIYEDLAQTVTSSMVLTGQAVTELLLGRTEDASETLKQALSLSPHDGDLLANSVVAAILLGNDFSDYVELLTLHHPSHPWVVSTAQQSALFDQFSKTFLLEMSDASLGVHMQRIPSFFACVCGTCVGMELSVQSAADPIMSSVAVSDSCCTDFHKNAQNVFIFSDFDGTVIMQDTGHLLFDQYGCGPERRIALEALIARGECSFRDVSSELWGKLRLSLAQSISWVLPNLEIDSGFLSFFEFCTHNHIPFRIVSSGLRPLLLAALSKFVGRETAEQIEIISNDVKVTSDGVWEPIWHDETPLGHDKAASIRKCMAMNKLSCGFESDNPSKCSQAPRVVFIGDGVSDFSVVKDVDILFARKGLSLEKYCLERGIPYIPYETFADVQREISWIIPIHEEDSGFQYVRTKRSELEKKTDARNIKADESVSMLSCARKLPAVQSEIRSEWSSHVPCEDGLPHFSSHITDSFVELPISDTPVIEKNRDLRQRRRSSLGFRGKRASSILANALPHPSISHESFFKHISEDLPDAVRMKQLLIWCAKRALEDQKVIGTCKNAHAISLARVIEEEILNDLIENRLSASWYNREDDNVLVKPKPHPRNVENRKKIKEFEKRLSKLKQEINNWNELEASFLSNFSEKDIDHTKSLTDNINASYDMKDISAGETLDKMIEDALLPSEKIKWVSPVNHSELIKWLNSEEENLEFKVDRLYHSLHLINSFGQVSNQYATQLLNNVAKAIEKRKQQAQMDSGSNFTNTKDVLRAITRCNE</sequence>
<protein>
    <submittedName>
        <fullName evidence="1">Uncharacterized protein</fullName>
    </submittedName>
</protein>
<evidence type="ECO:0000313" key="2">
    <source>
        <dbReference type="Proteomes" id="UP000768646"/>
    </source>
</evidence>
<reference evidence="1 2" key="1">
    <citation type="journal article" date="2021" name="Commun. Biol.">
        <title>Genomic insights into the host specific adaptation of the Pneumocystis genus.</title>
        <authorList>
            <person name="Cisse O.H."/>
            <person name="Ma L."/>
            <person name="Dekker J.P."/>
            <person name="Khil P.P."/>
            <person name="Youn J.-H."/>
            <person name="Brenchley J.M."/>
            <person name="Blair R."/>
            <person name="Pahar B."/>
            <person name="Chabe M."/>
            <person name="Van Rompay K.K.A."/>
            <person name="Keesler R."/>
            <person name="Sukura A."/>
            <person name="Hirsch V."/>
            <person name="Kutty G."/>
            <person name="Liu Y."/>
            <person name="Peng L."/>
            <person name="Chen J."/>
            <person name="Song J."/>
            <person name="Weissenbacher-Lang C."/>
            <person name="Xu J."/>
            <person name="Upham N.S."/>
            <person name="Stajich J.E."/>
            <person name="Cuomo C.A."/>
            <person name="Cushion M.T."/>
            <person name="Kovacs J.A."/>
        </authorList>
    </citation>
    <scope>NUCLEOTIDE SEQUENCE [LARGE SCALE GENOMIC DNA]</scope>
    <source>
        <strain evidence="1 2">RABM</strain>
    </source>
</reference>
<dbReference type="Proteomes" id="UP000768646">
    <property type="component" value="Unassembled WGS sequence"/>
</dbReference>
<organism evidence="1 2">
    <name type="scientific">Pneumocystis oryctolagi</name>
    <dbReference type="NCBI Taxonomy" id="42067"/>
    <lineage>
        <taxon>Eukaryota</taxon>
        <taxon>Fungi</taxon>
        <taxon>Dikarya</taxon>
        <taxon>Ascomycota</taxon>
        <taxon>Taphrinomycotina</taxon>
        <taxon>Pneumocystomycetes</taxon>
        <taxon>Pneumocystaceae</taxon>
        <taxon>Pneumocystis</taxon>
    </lineage>
</organism>
<evidence type="ECO:0000313" key="1">
    <source>
        <dbReference type="EMBL" id="KAG4303787.1"/>
    </source>
</evidence>
<accession>A0ACB7C9S0</accession>
<proteinExistence type="predicted"/>